<dbReference type="Pfam" id="PF01368">
    <property type="entry name" value="DHH"/>
    <property type="match status" value="1"/>
</dbReference>
<evidence type="ECO:0000256" key="2">
    <source>
        <dbReference type="ARBA" id="ARBA00007350"/>
    </source>
</evidence>
<evidence type="ECO:0000313" key="10">
    <source>
        <dbReference type="EMBL" id="CDQ40857.1"/>
    </source>
</evidence>
<dbReference type="STRING" id="1462526.BN990_03190"/>
<dbReference type="InterPro" id="IPR022934">
    <property type="entry name" value="Mn-dep_inorganic_PyrPase"/>
</dbReference>
<keyword evidence="4 8" id="KW-0479">Metal-binding</keyword>
<feature type="binding site" evidence="8">
    <location>
        <position position="9"/>
    </location>
    <ligand>
        <name>Mn(2+)</name>
        <dbReference type="ChEBI" id="CHEBI:29035"/>
        <label>1</label>
    </ligand>
</feature>
<dbReference type="GO" id="GO:0005737">
    <property type="term" value="C:cytoplasm"/>
    <property type="evidence" value="ECO:0007669"/>
    <property type="project" value="UniProtKB-SubCell"/>
</dbReference>
<keyword evidence="3 8" id="KW-0963">Cytoplasm</keyword>
<evidence type="ECO:0000256" key="7">
    <source>
        <dbReference type="ARBA" id="ARBA00047820"/>
    </source>
</evidence>
<evidence type="ECO:0000313" key="11">
    <source>
        <dbReference type="Proteomes" id="UP000028875"/>
    </source>
</evidence>
<keyword evidence="11" id="KW-1185">Reference proteome</keyword>
<comment type="similarity">
    <text evidence="2 8">Belongs to the PPase class C family.</text>
</comment>
<name>A0A024QF37_9BACI</name>
<keyword evidence="5 8" id="KW-0378">Hydrolase</keyword>
<dbReference type="EMBL" id="CCDP010000002">
    <property type="protein sequence ID" value="CDQ40857.1"/>
    <property type="molecule type" value="Genomic_DNA"/>
</dbReference>
<dbReference type="SMART" id="SM01131">
    <property type="entry name" value="DHHA2"/>
    <property type="match status" value="1"/>
</dbReference>
<dbReference type="InterPro" id="IPR038222">
    <property type="entry name" value="DHHA2_dom_sf"/>
</dbReference>
<dbReference type="PANTHER" id="PTHR12112:SF22">
    <property type="entry name" value="MANGANESE-DEPENDENT INORGANIC PYROPHOSPHATASE-RELATED"/>
    <property type="match status" value="1"/>
</dbReference>
<dbReference type="Gene3D" id="3.10.310.20">
    <property type="entry name" value="DHHA2 domain"/>
    <property type="match status" value="1"/>
</dbReference>
<reference evidence="11" key="2">
    <citation type="submission" date="2014-05" db="EMBL/GenBank/DDBJ databases">
        <title>Draft genome sequence of Virgibacillus massiliensis Vm-5.</title>
        <authorList>
            <person name="Khelaifia S."/>
            <person name="Croce O."/>
            <person name="Lagier J.C."/>
            <person name="Raoult D."/>
        </authorList>
    </citation>
    <scope>NUCLEOTIDE SEQUENCE [LARGE SCALE GENOMIC DNA]</scope>
    <source>
        <strain evidence="11">Vm-5</strain>
    </source>
</reference>
<evidence type="ECO:0000256" key="8">
    <source>
        <dbReference type="HAMAP-Rule" id="MF_00207"/>
    </source>
</evidence>
<proteinExistence type="inferred from homology"/>
<dbReference type="AlphaFoldDB" id="A0A024QF37"/>
<comment type="catalytic activity">
    <reaction evidence="7 8">
        <text>diphosphate + H2O = 2 phosphate + H(+)</text>
        <dbReference type="Rhea" id="RHEA:24576"/>
        <dbReference type="ChEBI" id="CHEBI:15377"/>
        <dbReference type="ChEBI" id="CHEBI:15378"/>
        <dbReference type="ChEBI" id="CHEBI:33019"/>
        <dbReference type="ChEBI" id="CHEBI:43474"/>
        <dbReference type="EC" id="3.6.1.1"/>
    </reaction>
</comment>
<feature type="binding site" evidence="8">
    <location>
        <position position="75"/>
    </location>
    <ligand>
        <name>Mn(2+)</name>
        <dbReference type="ChEBI" id="CHEBI:29035"/>
        <label>2</label>
    </ligand>
</feature>
<dbReference type="GO" id="GO:0030145">
    <property type="term" value="F:manganese ion binding"/>
    <property type="evidence" value="ECO:0007669"/>
    <property type="project" value="UniProtKB-UniRule"/>
</dbReference>
<evidence type="ECO:0000256" key="3">
    <source>
        <dbReference type="ARBA" id="ARBA00022490"/>
    </source>
</evidence>
<protein>
    <recommendedName>
        <fullName evidence="8">Probable manganese-dependent inorganic pyrophosphatase</fullName>
        <ecNumber evidence="8">3.6.1.1</ecNumber>
    </recommendedName>
    <alternativeName>
        <fullName evidence="8">Pyrophosphate phospho-hydrolase</fullName>
        <shortName evidence="8">PPase</shortName>
    </alternativeName>
</protein>
<dbReference type="InterPro" id="IPR004097">
    <property type="entry name" value="DHHA2"/>
</dbReference>
<feature type="domain" description="DHHA2" evidence="9">
    <location>
        <begin position="181"/>
        <end position="308"/>
    </location>
</feature>
<dbReference type="PANTHER" id="PTHR12112">
    <property type="entry name" value="BNIP - RELATED"/>
    <property type="match status" value="1"/>
</dbReference>
<organism evidence="10 11">
    <name type="scientific">Virgibacillus massiliensis</name>
    <dbReference type="NCBI Taxonomy" id="1462526"/>
    <lineage>
        <taxon>Bacteria</taxon>
        <taxon>Bacillati</taxon>
        <taxon>Bacillota</taxon>
        <taxon>Bacilli</taxon>
        <taxon>Bacillales</taxon>
        <taxon>Bacillaceae</taxon>
        <taxon>Virgibacillus</taxon>
    </lineage>
</organism>
<feature type="binding site" evidence="8">
    <location>
        <position position="15"/>
    </location>
    <ligand>
        <name>Mn(2+)</name>
        <dbReference type="ChEBI" id="CHEBI:29035"/>
        <label>2</label>
    </ligand>
</feature>
<dbReference type="eggNOG" id="COG1227">
    <property type="taxonomic scope" value="Bacteria"/>
</dbReference>
<comment type="cofactor">
    <cofactor evidence="8">
        <name>Mn(2+)</name>
        <dbReference type="ChEBI" id="CHEBI:29035"/>
    </cofactor>
    <text evidence="8">Binds 2 manganese ions per subunit.</text>
</comment>
<feature type="binding site" evidence="8">
    <location>
        <position position="13"/>
    </location>
    <ligand>
        <name>Mn(2+)</name>
        <dbReference type="ChEBI" id="CHEBI:29035"/>
        <label>1</label>
    </ligand>
</feature>
<dbReference type="FunFam" id="3.10.310.20:FF:000001">
    <property type="entry name" value="Probable manganese-dependent inorganic pyrophosphatase"/>
    <property type="match status" value="1"/>
</dbReference>
<accession>A0A024QF37</accession>
<sequence>MGKTLIFGHKNPDTDTICSALAYADLKNKLGIPAEPARLGSVNKETQFALDYFKTEAPQRIETVDNDVSEVILVDHNEFQQSVDNIKDVRIAEVVDHHRISNFETSEPLYFRAEPVGCTATILNKMYKENKIEVTKDIAGLLVSAIISDSLLLKSPTCTKEDVDAAYELAEIAGINLEAYGLEMLQAGADLSDKSVAELLTMDAKEFSMEDAKVEIAQVNAVDTAKIYALQDEINPEIEKIINEKNLDLFLFVVTDILNNDSEVLALGNGKAKVEEAFHVRLDNNNRALLKGVVSRKKQIVTALTDAFTK</sequence>
<evidence type="ECO:0000256" key="6">
    <source>
        <dbReference type="ARBA" id="ARBA00023211"/>
    </source>
</evidence>
<dbReference type="EC" id="3.6.1.1" evidence="8"/>
<dbReference type="SUPFAM" id="SSF64182">
    <property type="entry name" value="DHH phosphoesterases"/>
    <property type="match status" value="1"/>
</dbReference>
<dbReference type="Gene3D" id="3.90.1640.10">
    <property type="entry name" value="inorganic pyrophosphatase (n-terminal core)"/>
    <property type="match status" value="1"/>
</dbReference>
<dbReference type="NCBIfam" id="NF003877">
    <property type="entry name" value="PRK05427.1"/>
    <property type="match status" value="1"/>
</dbReference>
<comment type="subcellular location">
    <subcellularLocation>
        <location evidence="1 8">Cytoplasm</location>
    </subcellularLocation>
</comment>
<evidence type="ECO:0000256" key="5">
    <source>
        <dbReference type="ARBA" id="ARBA00022801"/>
    </source>
</evidence>
<keyword evidence="6 8" id="KW-0464">Manganese</keyword>
<reference evidence="10 11" key="1">
    <citation type="submission" date="2014-03" db="EMBL/GenBank/DDBJ databases">
        <authorList>
            <person name="Urmite Genomes U."/>
        </authorList>
    </citation>
    <scope>NUCLEOTIDE SEQUENCE [LARGE SCALE GENOMIC DNA]</scope>
    <source>
        <strain evidence="10 11">Vm-5</strain>
    </source>
</reference>
<dbReference type="Proteomes" id="UP000028875">
    <property type="component" value="Unassembled WGS sequence"/>
</dbReference>
<dbReference type="InterPro" id="IPR038763">
    <property type="entry name" value="DHH_sf"/>
</dbReference>
<evidence type="ECO:0000256" key="4">
    <source>
        <dbReference type="ARBA" id="ARBA00022723"/>
    </source>
</evidence>
<dbReference type="HAMAP" id="MF_00207">
    <property type="entry name" value="PPase_C"/>
    <property type="match status" value="1"/>
</dbReference>
<dbReference type="RefSeq" id="WP_021291997.1">
    <property type="nucleotide sequence ID" value="NZ_BNER01000006.1"/>
</dbReference>
<feature type="binding site" evidence="8">
    <location>
        <position position="97"/>
    </location>
    <ligand>
        <name>Mn(2+)</name>
        <dbReference type="ChEBI" id="CHEBI:29035"/>
        <label>2</label>
    </ligand>
</feature>
<feature type="binding site" evidence="8">
    <location>
        <position position="75"/>
    </location>
    <ligand>
        <name>Mn(2+)</name>
        <dbReference type="ChEBI" id="CHEBI:29035"/>
        <label>1</label>
    </ligand>
</feature>
<dbReference type="InterPro" id="IPR001667">
    <property type="entry name" value="DDH_dom"/>
</dbReference>
<comment type="caution">
    <text evidence="10">The sequence shown here is derived from an EMBL/GenBank/DDBJ whole genome shotgun (WGS) entry which is preliminary data.</text>
</comment>
<dbReference type="Pfam" id="PF02833">
    <property type="entry name" value="DHHA2"/>
    <property type="match status" value="1"/>
</dbReference>
<gene>
    <name evidence="8 10" type="primary">ppaC</name>
    <name evidence="10" type="ORF">BN990_03190</name>
</gene>
<dbReference type="OrthoDB" id="9766150at2"/>
<dbReference type="FunFam" id="3.90.1640.10:FF:000001">
    <property type="entry name" value="Probable manganese-dependent inorganic pyrophosphatase"/>
    <property type="match status" value="1"/>
</dbReference>
<dbReference type="GO" id="GO:0004427">
    <property type="term" value="F:inorganic diphosphate phosphatase activity"/>
    <property type="evidence" value="ECO:0007669"/>
    <property type="project" value="UniProtKB-UniRule"/>
</dbReference>
<feature type="binding site" evidence="8">
    <location>
        <position position="149"/>
    </location>
    <ligand>
        <name>Mn(2+)</name>
        <dbReference type="ChEBI" id="CHEBI:29035"/>
        <label>2</label>
    </ligand>
</feature>
<evidence type="ECO:0000256" key="1">
    <source>
        <dbReference type="ARBA" id="ARBA00004496"/>
    </source>
</evidence>
<evidence type="ECO:0000259" key="9">
    <source>
        <dbReference type="SMART" id="SM01131"/>
    </source>
</evidence>